<feature type="compositionally biased region" description="Polar residues" evidence="11">
    <location>
        <begin position="238"/>
        <end position="251"/>
    </location>
</feature>
<protein>
    <recommendedName>
        <fullName evidence="4">Centrosomal protein kizuna</fullName>
    </recommendedName>
    <alternativeName>
        <fullName evidence="9">Polo-like kinase 1 substrate 1</fullName>
    </alternativeName>
</protein>
<name>A0A8J6K9N3_ELECQ</name>
<dbReference type="OrthoDB" id="8015657at2759"/>
<feature type="compositionally biased region" description="Acidic residues" evidence="11">
    <location>
        <begin position="343"/>
        <end position="354"/>
    </location>
</feature>
<dbReference type="GO" id="GO:0007051">
    <property type="term" value="P:spindle organization"/>
    <property type="evidence" value="ECO:0007669"/>
    <property type="project" value="InterPro"/>
</dbReference>
<feature type="compositionally biased region" description="Polar residues" evidence="11">
    <location>
        <begin position="197"/>
        <end position="208"/>
    </location>
</feature>
<feature type="compositionally biased region" description="Polar residues" evidence="11">
    <location>
        <begin position="381"/>
        <end position="390"/>
    </location>
</feature>
<feature type="region of interest" description="Disordered" evidence="11">
    <location>
        <begin position="320"/>
        <end position="407"/>
    </location>
</feature>
<dbReference type="PANTHER" id="PTHR16299">
    <property type="entry name" value="CENTROSOMAL PROTEIN KIZUNA"/>
    <property type="match status" value="1"/>
</dbReference>
<evidence type="ECO:0000256" key="4">
    <source>
        <dbReference type="ARBA" id="ARBA00013872"/>
    </source>
</evidence>
<feature type="region of interest" description="Disordered" evidence="11">
    <location>
        <begin position="188"/>
        <end position="270"/>
    </location>
</feature>
<dbReference type="EMBL" id="WNTK01000005">
    <property type="protein sequence ID" value="KAG9484251.1"/>
    <property type="molecule type" value="Genomic_DNA"/>
</dbReference>
<feature type="coiled-coil region" evidence="10">
    <location>
        <begin position="17"/>
        <end position="73"/>
    </location>
</feature>
<evidence type="ECO:0000256" key="3">
    <source>
        <dbReference type="ARBA" id="ARBA00010767"/>
    </source>
</evidence>
<evidence type="ECO:0000256" key="6">
    <source>
        <dbReference type="ARBA" id="ARBA00023212"/>
    </source>
</evidence>
<dbReference type="InterPro" id="IPR026742">
    <property type="entry name" value="Centrosomal_kizuma"/>
</dbReference>
<reference evidence="12" key="1">
    <citation type="thesis" date="2020" institute="ProQuest LLC" country="789 East Eisenhower Parkway, Ann Arbor, MI, USA">
        <title>Comparative Genomics and Chromosome Evolution.</title>
        <authorList>
            <person name="Mudd A.B."/>
        </authorList>
    </citation>
    <scope>NUCLEOTIDE SEQUENCE</scope>
    <source>
        <strain evidence="12">HN-11 Male</strain>
        <tissue evidence="12">Kidney and liver</tissue>
    </source>
</reference>
<evidence type="ECO:0000256" key="8">
    <source>
        <dbReference type="ARBA" id="ARBA00024919"/>
    </source>
</evidence>
<comment type="subcellular location">
    <subcellularLocation>
        <location evidence="1">Cytoplasm</location>
        <location evidence="1">Cytoskeleton</location>
        <location evidence="1">Cilium basal body</location>
    </subcellularLocation>
    <subcellularLocation>
        <location evidence="2">Cytoplasm</location>
        <location evidence="2">Cytoskeleton</location>
        <location evidence="2">Microtubule organizing center</location>
        <location evidence="2">Centrosome</location>
    </subcellularLocation>
</comment>
<evidence type="ECO:0000256" key="10">
    <source>
        <dbReference type="SAM" id="Coils"/>
    </source>
</evidence>
<comment type="caution">
    <text evidence="12">The sequence shown here is derived from an EMBL/GenBank/DDBJ whole genome shotgun (WGS) entry which is preliminary data.</text>
</comment>
<dbReference type="GO" id="GO:0005813">
    <property type="term" value="C:centrosome"/>
    <property type="evidence" value="ECO:0007669"/>
    <property type="project" value="UniProtKB-SubCell"/>
</dbReference>
<comment type="function">
    <text evidence="8">Centrosomal protein required for establishing a robust mitotic centrosome architecture that can endure the forces that converge on the centrosomes during spindle formation. Required for stabilizing the expanded pericentriolar material around the centriole.</text>
</comment>
<dbReference type="Proteomes" id="UP000770717">
    <property type="component" value="Unassembled WGS sequence"/>
</dbReference>
<comment type="similarity">
    <text evidence="3">Belongs to the kizuna family.</text>
</comment>
<keyword evidence="13" id="KW-1185">Reference proteome</keyword>
<gene>
    <name evidence="12" type="ORF">GDO78_009913</name>
</gene>
<evidence type="ECO:0000256" key="5">
    <source>
        <dbReference type="ARBA" id="ARBA00022490"/>
    </source>
</evidence>
<dbReference type="AlphaFoldDB" id="A0A8J6K9N3"/>
<sequence length="407" mass="45675">MADGSGSHTGDDYDKRVTNLRKSLRDCERKRLELEKKMSQYTSSNTYLCYRQYEKLKNSLREICEKEKKARLRNQTFLHELESIEARLRFLSSNSRTFQRTKMPQVSRQAEINTSADMSRRIYHPATIFMGRQMSANSSIEHCLTQRKSPQPTKSFSISDPHSVRQAAINSNVTDSCVVPANSDTQCLNKPDKIDGETSSFQISQKMPVTSVAASEDARTHRAEIDKTQSGRKHLVESRQSAQLSSQTLKRLSPENRTGDLQNDSPGNKVEDSLMYERLVPNEERFTHASPSGSPPDACDYINNQTSDNRSACENLSAFQPIPKEEDSDVSDSSSDLTVSITESEDMSADDLLDAIDGKKDQVKLQTKNEPAEKLPASNKKLPNSKLTSSPEHKSYEESSSISTVSE</sequence>
<dbReference type="PANTHER" id="PTHR16299:SF2">
    <property type="entry name" value="CENTROSOMAL PROTEIN KIZUNA"/>
    <property type="match status" value="1"/>
</dbReference>
<feature type="region of interest" description="Disordered" evidence="11">
    <location>
        <begin position="285"/>
        <end position="306"/>
    </location>
</feature>
<keyword evidence="10" id="KW-0175">Coiled coil</keyword>
<evidence type="ECO:0000256" key="7">
    <source>
        <dbReference type="ARBA" id="ARBA00023273"/>
    </source>
</evidence>
<evidence type="ECO:0000256" key="11">
    <source>
        <dbReference type="SAM" id="MobiDB-lite"/>
    </source>
</evidence>
<feature type="compositionally biased region" description="Low complexity" evidence="11">
    <location>
        <begin position="398"/>
        <end position="407"/>
    </location>
</feature>
<evidence type="ECO:0000256" key="9">
    <source>
        <dbReference type="ARBA" id="ARBA00031153"/>
    </source>
</evidence>
<evidence type="ECO:0000256" key="2">
    <source>
        <dbReference type="ARBA" id="ARBA00004300"/>
    </source>
</evidence>
<evidence type="ECO:0000313" key="12">
    <source>
        <dbReference type="EMBL" id="KAG9484251.1"/>
    </source>
</evidence>
<keyword evidence="6" id="KW-0206">Cytoskeleton</keyword>
<keyword evidence="5" id="KW-0963">Cytoplasm</keyword>
<evidence type="ECO:0000256" key="1">
    <source>
        <dbReference type="ARBA" id="ARBA00004120"/>
    </source>
</evidence>
<feature type="compositionally biased region" description="Basic and acidic residues" evidence="11">
    <location>
        <begin position="216"/>
        <end position="237"/>
    </location>
</feature>
<evidence type="ECO:0000313" key="13">
    <source>
        <dbReference type="Proteomes" id="UP000770717"/>
    </source>
</evidence>
<proteinExistence type="inferred from homology"/>
<accession>A0A8J6K9N3</accession>
<keyword evidence="7" id="KW-0966">Cell projection</keyword>
<organism evidence="12 13">
    <name type="scientific">Eleutherodactylus coqui</name>
    <name type="common">Puerto Rican coqui</name>
    <dbReference type="NCBI Taxonomy" id="57060"/>
    <lineage>
        <taxon>Eukaryota</taxon>
        <taxon>Metazoa</taxon>
        <taxon>Chordata</taxon>
        <taxon>Craniata</taxon>
        <taxon>Vertebrata</taxon>
        <taxon>Euteleostomi</taxon>
        <taxon>Amphibia</taxon>
        <taxon>Batrachia</taxon>
        <taxon>Anura</taxon>
        <taxon>Neobatrachia</taxon>
        <taxon>Hyloidea</taxon>
        <taxon>Eleutherodactylidae</taxon>
        <taxon>Eleutherodactylinae</taxon>
        <taxon>Eleutherodactylus</taxon>
        <taxon>Eleutherodactylus</taxon>
    </lineage>
</organism>